<evidence type="ECO:0000256" key="3">
    <source>
        <dbReference type="ARBA" id="ARBA00022723"/>
    </source>
</evidence>
<name>A0A4U0NF04_9ACTN</name>
<dbReference type="InterPro" id="IPR036396">
    <property type="entry name" value="Cyt_P450_sf"/>
</dbReference>
<evidence type="ECO:0000256" key="1">
    <source>
        <dbReference type="ARBA" id="ARBA00010617"/>
    </source>
</evidence>
<keyword evidence="6 7" id="KW-0503">Monooxygenase</keyword>
<evidence type="ECO:0000256" key="7">
    <source>
        <dbReference type="RuleBase" id="RU000461"/>
    </source>
</evidence>
<evidence type="ECO:0000256" key="2">
    <source>
        <dbReference type="ARBA" id="ARBA00022617"/>
    </source>
</evidence>
<dbReference type="GO" id="GO:0016705">
    <property type="term" value="F:oxidoreductase activity, acting on paired donors, with incorporation or reduction of molecular oxygen"/>
    <property type="evidence" value="ECO:0007669"/>
    <property type="project" value="InterPro"/>
</dbReference>
<keyword evidence="9" id="KW-1185">Reference proteome</keyword>
<dbReference type="PRINTS" id="PR00359">
    <property type="entry name" value="BP450"/>
</dbReference>
<dbReference type="InterPro" id="IPR017972">
    <property type="entry name" value="Cyt_P450_CS"/>
</dbReference>
<evidence type="ECO:0000256" key="4">
    <source>
        <dbReference type="ARBA" id="ARBA00023002"/>
    </source>
</evidence>
<comment type="caution">
    <text evidence="8">The sequence shown here is derived from an EMBL/GenBank/DDBJ whole genome shotgun (WGS) entry which is preliminary data.</text>
</comment>
<dbReference type="EMBL" id="SUMB01000006">
    <property type="protein sequence ID" value="TJZ52142.1"/>
    <property type="molecule type" value="Genomic_DNA"/>
</dbReference>
<dbReference type="GO" id="GO:0004497">
    <property type="term" value="F:monooxygenase activity"/>
    <property type="evidence" value="ECO:0007669"/>
    <property type="project" value="UniProtKB-KW"/>
</dbReference>
<dbReference type="GO" id="GO:0020037">
    <property type="term" value="F:heme binding"/>
    <property type="evidence" value="ECO:0007669"/>
    <property type="project" value="InterPro"/>
</dbReference>
<organism evidence="8 9">
    <name type="scientific">Streptomyces piniterrae</name>
    <dbReference type="NCBI Taxonomy" id="2571125"/>
    <lineage>
        <taxon>Bacteria</taxon>
        <taxon>Bacillati</taxon>
        <taxon>Actinomycetota</taxon>
        <taxon>Actinomycetes</taxon>
        <taxon>Kitasatosporales</taxon>
        <taxon>Streptomycetaceae</taxon>
        <taxon>Streptomyces</taxon>
    </lineage>
</organism>
<dbReference type="Pfam" id="PF00067">
    <property type="entry name" value="p450"/>
    <property type="match status" value="1"/>
</dbReference>
<dbReference type="GO" id="GO:0005506">
    <property type="term" value="F:iron ion binding"/>
    <property type="evidence" value="ECO:0007669"/>
    <property type="project" value="InterPro"/>
</dbReference>
<dbReference type="FunFam" id="1.10.630.10:FF:000018">
    <property type="entry name" value="Cytochrome P450 monooxygenase"/>
    <property type="match status" value="1"/>
</dbReference>
<protein>
    <submittedName>
        <fullName evidence="8">Cytochrome P450</fullName>
    </submittedName>
</protein>
<evidence type="ECO:0000313" key="9">
    <source>
        <dbReference type="Proteomes" id="UP000308697"/>
    </source>
</evidence>
<dbReference type="PANTHER" id="PTHR46696">
    <property type="entry name" value="P450, PUTATIVE (EUROFUNG)-RELATED"/>
    <property type="match status" value="1"/>
</dbReference>
<dbReference type="Gene3D" id="1.10.630.10">
    <property type="entry name" value="Cytochrome P450"/>
    <property type="match status" value="1"/>
</dbReference>
<evidence type="ECO:0000313" key="8">
    <source>
        <dbReference type="EMBL" id="TJZ52142.1"/>
    </source>
</evidence>
<proteinExistence type="inferred from homology"/>
<dbReference type="PROSITE" id="PS00086">
    <property type="entry name" value="CYTOCHROME_P450"/>
    <property type="match status" value="1"/>
</dbReference>
<dbReference type="SUPFAM" id="SSF48264">
    <property type="entry name" value="Cytochrome P450"/>
    <property type="match status" value="1"/>
</dbReference>
<sequence>MREPHVASAAPTSKILELFDSDFISDPHPTLAKLREESPAHLVATPNGLKTWLVTRYEDAKALLTDPRVSKDMRVGYGLVPQNFADPEKQAHFQAQRGTRKQFATELSTTMLDSDPPDHTRLRKLVAKAFTMRQVEALRPRITELVTELLDAIEDRDEVDLMDALSFPVPFTVICWLLGVPPEDRDKFRRWSNLLTSGQGSEEALDASQDMVGYLRALIADKRENPADDMLTALIEATDEGEKLDEIELISMAFLLLVAGHETTVNLLNTGTLALLTNPDQRALLAADAGLWDSAIDEFLRIDAPLANATWRFTLEPIRLGDVLIPKGEFITISLSAAGRDPKRYTDPDRVDITRKNSGHLAFGHGIHHCIGAPLARLEGRIVLGELFRRFPRLSLATPKDELSWRPSFNLRGLASLPVRLR</sequence>
<dbReference type="OrthoDB" id="5500002at2"/>
<dbReference type="AlphaFoldDB" id="A0A4U0NF04"/>
<evidence type="ECO:0000256" key="6">
    <source>
        <dbReference type="ARBA" id="ARBA00023033"/>
    </source>
</evidence>
<keyword evidence="2 7" id="KW-0349">Heme</keyword>
<evidence type="ECO:0000256" key="5">
    <source>
        <dbReference type="ARBA" id="ARBA00023004"/>
    </source>
</evidence>
<dbReference type="InterPro" id="IPR002397">
    <property type="entry name" value="Cyt_P450_B"/>
</dbReference>
<dbReference type="InterPro" id="IPR001128">
    <property type="entry name" value="Cyt_P450"/>
</dbReference>
<comment type="similarity">
    <text evidence="1 7">Belongs to the cytochrome P450 family.</text>
</comment>
<gene>
    <name evidence="8" type="ORF">FCH28_20165</name>
</gene>
<accession>A0A4U0NF04</accession>
<dbReference type="Proteomes" id="UP000308697">
    <property type="component" value="Unassembled WGS sequence"/>
</dbReference>
<reference evidence="8 9" key="1">
    <citation type="submission" date="2019-04" db="EMBL/GenBank/DDBJ databases">
        <title>Streptomyces piniterrae sp. nov., a heliquinomycin-producing actinomycete isolated from rhizosphere soil of Pinus yunnanensis.</title>
        <authorList>
            <person name="Zhuang X."/>
            <person name="Zhao J."/>
        </authorList>
    </citation>
    <scope>NUCLEOTIDE SEQUENCE [LARGE SCALE GENOMIC DNA]</scope>
    <source>
        <strain evidence="9">jys28</strain>
    </source>
</reference>
<dbReference type="PANTHER" id="PTHR46696:SF1">
    <property type="entry name" value="CYTOCHROME P450 YJIB-RELATED"/>
    <property type="match status" value="1"/>
</dbReference>
<keyword evidence="5 7" id="KW-0408">Iron</keyword>
<dbReference type="CDD" id="cd11029">
    <property type="entry name" value="CYP107-like"/>
    <property type="match status" value="1"/>
</dbReference>
<keyword evidence="3 7" id="KW-0479">Metal-binding</keyword>
<keyword evidence="4 7" id="KW-0560">Oxidoreductase</keyword>